<dbReference type="EMBL" id="JBBEGM010000010">
    <property type="protein sequence ID" value="MEJ2863949.1"/>
    <property type="molecule type" value="Genomic_DNA"/>
</dbReference>
<protein>
    <submittedName>
        <fullName evidence="1">Uncharacterized protein</fullName>
    </submittedName>
</protein>
<gene>
    <name evidence="1" type="ORF">WCD58_22530</name>
</gene>
<keyword evidence="2" id="KW-1185">Reference proteome</keyword>
<evidence type="ECO:0000313" key="1">
    <source>
        <dbReference type="EMBL" id="MEJ2863949.1"/>
    </source>
</evidence>
<sequence length="82" mass="8594">MLTPDYDRAHAFVVALADGSVLACSGSGVAVGASGDLVEYLARTSELFEPVEEAWRPLGRLAVPTSASTPPASAWRCSTWTP</sequence>
<comment type="caution">
    <text evidence="1">The sequence shown here is derived from an EMBL/GenBank/DDBJ whole genome shotgun (WGS) entry which is preliminary data.</text>
</comment>
<reference evidence="1 2" key="1">
    <citation type="submission" date="2024-03" db="EMBL/GenBank/DDBJ databases">
        <title>Actinomycetospora sp. OC33-EN07, a novel actinomycete isolated from wild orchid (Aerides multiflora).</title>
        <authorList>
            <person name="Suriyachadkun C."/>
        </authorList>
    </citation>
    <scope>NUCLEOTIDE SEQUENCE [LARGE SCALE GENOMIC DNA]</scope>
    <source>
        <strain evidence="1 2">OC33-EN07</strain>
    </source>
</reference>
<name>A0ABU8M9F7_9PSEU</name>
<organism evidence="1 2">
    <name type="scientific">Actinomycetospora flava</name>
    <dbReference type="NCBI Taxonomy" id="3129232"/>
    <lineage>
        <taxon>Bacteria</taxon>
        <taxon>Bacillati</taxon>
        <taxon>Actinomycetota</taxon>
        <taxon>Actinomycetes</taxon>
        <taxon>Pseudonocardiales</taxon>
        <taxon>Pseudonocardiaceae</taxon>
        <taxon>Actinomycetospora</taxon>
    </lineage>
</organism>
<accession>A0ABU8M9F7</accession>
<dbReference type="Proteomes" id="UP001369736">
    <property type="component" value="Unassembled WGS sequence"/>
</dbReference>
<evidence type="ECO:0000313" key="2">
    <source>
        <dbReference type="Proteomes" id="UP001369736"/>
    </source>
</evidence>
<proteinExistence type="predicted"/>
<dbReference type="RefSeq" id="WP_337705319.1">
    <property type="nucleotide sequence ID" value="NZ_JBBEGM010000010.1"/>
</dbReference>